<dbReference type="InterPro" id="IPR036291">
    <property type="entry name" value="NAD(P)-bd_dom_sf"/>
</dbReference>
<reference evidence="4 5" key="1">
    <citation type="submission" date="2016-03" db="EMBL/GenBank/DDBJ databases">
        <authorList>
            <person name="Ploux O."/>
        </authorList>
    </citation>
    <scope>NUCLEOTIDE SEQUENCE [LARGE SCALE GENOMIC DNA]</scope>
    <source>
        <strain evidence="4 5">UAMH 11012</strain>
    </source>
</reference>
<comment type="similarity">
    <text evidence="1">Belongs to the short-chain dehydrogenases/reductases (SDR) family.</text>
</comment>
<evidence type="ECO:0000313" key="5">
    <source>
        <dbReference type="Proteomes" id="UP000184330"/>
    </source>
</evidence>
<keyword evidence="3" id="KW-0560">Oxidoreductase</keyword>
<sequence length="287" mass="29981">MGSIEEPIEVQLPTAAPTFAPTPSLFSLTGRTIAVTGGGRGLGITLAAAVLESGGHCACIDILPSPSELEWTSLLALAKSSNLTVSYHRCDITDETQISATLDLIAETGAKLGAPLAGTIACAGIQQKVPAVEYPVEGFRRIMDVNVTGTFLTIKHSARIFMREGTRGSVVMIASMSGQVANRGLTCTAYNTSKAAVQQMCRSVAQEWGAHGIRVNTLSPGYIRTAMTDALLAAEPEVEKTWMAGALLGRLGTPEDFKAPAIFLLADGSSWMTGADLRVDGGHCASA</sequence>
<keyword evidence="2" id="KW-0521">NADP</keyword>
<evidence type="ECO:0000313" key="4">
    <source>
        <dbReference type="EMBL" id="CZR69752.1"/>
    </source>
</evidence>
<dbReference type="PRINTS" id="PR00081">
    <property type="entry name" value="GDHRDH"/>
</dbReference>
<dbReference type="FunFam" id="3.40.50.720:FF:000245">
    <property type="entry name" value="Short chain dehydrogenase, putative"/>
    <property type="match status" value="1"/>
</dbReference>
<dbReference type="Proteomes" id="UP000184330">
    <property type="component" value="Unassembled WGS sequence"/>
</dbReference>
<keyword evidence="5" id="KW-1185">Reference proteome</keyword>
<dbReference type="InterPro" id="IPR020904">
    <property type="entry name" value="Sc_DH/Rdtase_CS"/>
</dbReference>
<name>A0A1L7XXG2_9HELO</name>
<evidence type="ECO:0000256" key="3">
    <source>
        <dbReference type="ARBA" id="ARBA00023002"/>
    </source>
</evidence>
<proteinExistence type="inferred from homology"/>
<organism evidence="4 5">
    <name type="scientific">Phialocephala subalpina</name>
    <dbReference type="NCBI Taxonomy" id="576137"/>
    <lineage>
        <taxon>Eukaryota</taxon>
        <taxon>Fungi</taxon>
        <taxon>Dikarya</taxon>
        <taxon>Ascomycota</taxon>
        <taxon>Pezizomycotina</taxon>
        <taxon>Leotiomycetes</taxon>
        <taxon>Helotiales</taxon>
        <taxon>Mollisiaceae</taxon>
        <taxon>Phialocephala</taxon>
        <taxon>Phialocephala fortinii species complex</taxon>
    </lineage>
</organism>
<dbReference type="Gene3D" id="3.40.50.720">
    <property type="entry name" value="NAD(P)-binding Rossmann-like Domain"/>
    <property type="match status" value="1"/>
</dbReference>
<dbReference type="PANTHER" id="PTHR43008:SF9">
    <property type="entry name" value="OXIDOREDUCTASE"/>
    <property type="match status" value="1"/>
</dbReference>
<dbReference type="PANTHER" id="PTHR43008">
    <property type="entry name" value="BENZIL REDUCTASE"/>
    <property type="match status" value="1"/>
</dbReference>
<protein>
    <submittedName>
        <fullName evidence="4">2,5-dichloro-2,5-cyclohexadiene-1,4-diol dehydrogenase</fullName>
    </submittedName>
</protein>
<dbReference type="GO" id="GO:0050664">
    <property type="term" value="F:oxidoreductase activity, acting on NAD(P)H, oxygen as acceptor"/>
    <property type="evidence" value="ECO:0007669"/>
    <property type="project" value="TreeGrafter"/>
</dbReference>
<dbReference type="GO" id="GO:0016616">
    <property type="term" value="F:oxidoreductase activity, acting on the CH-OH group of donors, NAD or NADP as acceptor"/>
    <property type="evidence" value="ECO:0007669"/>
    <property type="project" value="UniProtKB-ARBA"/>
</dbReference>
<dbReference type="STRING" id="576137.A0A1L7XXG2"/>
<gene>
    <name evidence="4" type="ORF">PAC_19652</name>
</gene>
<dbReference type="Pfam" id="PF13561">
    <property type="entry name" value="adh_short_C2"/>
    <property type="match status" value="1"/>
</dbReference>
<dbReference type="OrthoDB" id="1669814at2759"/>
<dbReference type="AlphaFoldDB" id="A0A1L7XXG2"/>
<evidence type="ECO:0000256" key="1">
    <source>
        <dbReference type="ARBA" id="ARBA00006484"/>
    </source>
</evidence>
<evidence type="ECO:0000256" key="2">
    <source>
        <dbReference type="ARBA" id="ARBA00022857"/>
    </source>
</evidence>
<accession>A0A1L7XXG2</accession>
<dbReference type="SUPFAM" id="SSF51735">
    <property type="entry name" value="NAD(P)-binding Rossmann-fold domains"/>
    <property type="match status" value="1"/>
</dbReference>
<dbReference type="PROSITE" id="PS00061">
    <property type="entry name" value="ADH_SHORT"/>
    <property type="match status" value="1"/>
</dbReference>
<dbReference type="InterPro" id="IPR002347">
    <property type="entry name" value="SDR_fam"/>
</dbReference>
<dbReference type="EMBL" id="FJOG01000079">
    <property type="protein sequence ID" value="CZR69752.1"/>
    <property type="molecule type" value="Genomic_DNA"/>
</dbReference>